<protein>
    <submittedName>
        <fullName evidence="1">Putative secreted protein</fullName>
    </submittedName>
</protein>
<sequence>MHPHALVGRVVDLLRLPLALVLGVVDHRWLPLSVHLIIPIVGLGSIRVRDVLWFVPVLRLGIVRIGNGCTVVPVFRLLRLRILDLLRWQEVPVFLQATRLHLLVIDQHFVRVVRAHDERVEVREHVVLAADILVDQMILALVAEDHVHLLGARTADVRSEHEQVRRFTVQILLVYGAIEHLQVSATAVDVLLVLDRELHDERVILVGERLELGRKGIEACIL</sequence>
<dbReference type="EMBL" id="GGFL01012773">
    <property type="protein sequence ID" value="MBW76951.1"/>
    <property type="molecule type" value="Transcribed_RNA"/>
</dbReference>
<evidence type="ECO:0000313" key="1">
    <source>
        <dbReference type="EMBL" id="MBW76951.1"/>
    </source>
</evidence>
<dbReference type="AlphaFoldDB" id="A0A2M4DHF4"/>
<proteinExistence type="predicted"/>
<organism evidence="1">
    <name type="scientific">Anopheles darlingi</name>
    <name type="common">Mosquito</name>
    <dbReference type="NCBI Taxonomy" id="43151"/>
    <lineage>
        <taxon>Eukaryota</taxon>
        <taxon>Metazoa</taxon>
        <taxon>Ecdysozoa</taxon>
        <taxon>Arthropoda</taxon>
        <taxon>Hexapoda</taxon>
        <taxon>Insecta</taxon>
        <taxon>Pterygota</taxon>
        <taxon>Neoptera</taxon>
        <taxon>Endopterygota</taxon>
        <taxon>Diptera</taxon>
        <taxon>Nematocera</taxon>
        <taxon>Culicoidea</taxon>
        <taxon>Culicidae</taxon>
        <taxon>Anophelinae</taxon>
        <taxon>Anopheles</taxon>
    </lineage>
</organism>
<name>A0A2M4DHF4_ANODA</name>
<reference evidence="1" key="1">
    <citation type="submission" date="2018-01" db="EMBL/GenBank/DDBJ databases">
        <title>An insight into the sialome of Amazonian anophelines.</title>
        <authorList>
            <person name="Ribeiro J.M."/>
            <person name="Scarpassa V."/>
            <person name="Calvo E."/>
        </authorList>
    </citation>
    <scope>NUCLEOTIDE SEQUENCE</scope>
</reference>
<accession>A0A2M4DHF4</accession>